<evidence type="ECO:0008006" key="5">
    <source>
        <dbReference type="Google" id="ProtNLM"/>
    </source>
</evidence>
<dbReference type="AlphaFoldDB" id="A0A0M2SSW1"/>
<dbReference type="RefSeq" id="WP_046524235.1">
    <property type="nucleotide sequence ID" value="NZ_LAYY01000013.1"/>
</dbReference>
<comment type="caution">
    <text evidence="3">The sequence shown here is derived from an EMBL/GenBank/DDBJ whole genome shotgun (WGS) entry which is preliminary data.</text>
</comment>
<dbReference type="Proteomes" id="UP000034166">
    <property type="component" value="Unassembled WGS sequence"/>
</dbReference>
<dbReference type="Pfam" id="PF14005">
    <property type="entry name" value="YpjP"/>
    <property type="match status" value="1"/>
</dbReference>
<dbReference type="InterPro" id="IPR025616">
    <property type="entry name" value="YpjP"/>
</dbReference>
<evidence type="ECO:0000256" key="2">
    <source>
        <dbReference type="SAM" id="SignalP"/>
    </source>
</evidence>
<organism evidence="3 4">
    <name type="scientific">Mesobacillus campisalis</name>
    <dbReference type="NCBI Taxonomy" id="1408103"/>
    <lineage>
        <taxon>Bacteria</taxon>
        <taxon>Bacillati</taxon>
        <taxon>Bacillota</taxon>
        <taxon>Bacilli</taxon>
        <taxon>Bacillales</taxon>
        <taxon>Bacillaceae</taxon>
        <taxon>Mesobacillus</taxon>
    </lineage>
</organism>
<protein>
    <recommendedName>
        <fullName evidence="5">Cell division protein FtsK</fullName>
    </recommendedName>
</protein>
<dbReference type="PATRIC" id="fig|1408103.3.peg.2958"/>
<proteinExistence type="predicted"/>
<accession>A0A0M2SSW1</accession>
<evidence type="ECO:0000313" key="3">
    <source>
        <dbReference type="EMBL" id="KKK37674.1"/>
    </source>
</evidence>
<keyword evidence="4" id="KW-1185">Reference proteome</keyword>
<dbReference type="EMBL" id="LAYY01000013">
    <property type="protein sequence ID" value="KKK37674.1"/>
    <property type="molecule type" value="Genomic_DNA"/>
</dbReference>
<evidence type="ECO:0000313" key="4">
    <source>
        <dbReference type="Proteomes" id="UP000034166"/>
    </source>
</evidence>
<feature type="signal peptide" evidence="2">
    <location>
        <begin position="1"/>
        <end position="26"/>
    </location>
</feature>
<feature type="chain" id="PRO_5005641898" description="Cell division protein FtsK" evidence="2">
    <location>
        <begin position="27"/>
        <end position="192"/>
    </location>
</feature>
<name>A0A0M2SSW1_9BACI</name>
<gene>
    <name evidence="3" type="ORF">WQ57_13155</name>
</gene>
<feature type="compositionally biased region" description="Polar residues" evidence="1">
    <location>
        <begin position="26"/>
        <end position="35"/>
    </location>
</feature>
<keyword evidence="2" id="KW-0732">Signal</keyword>
<sequence length="192" mass="21923">MPLWLRKSLVVLISILTLGMVSPSQASELLPSQSKGGDMADAMRAPAANQEGQHEEESQRESFMGRAMKQAEEQSLEKFGTRIGPVIEDEFRQIILPNIEKAIVSVAEQFPEEELANLSISELPGGGVSEKIFHIYGPDQKDIIRFHVRRDRPPHEGYWFNFHYHTHHDGFQTHFDLGSIYWAKNTPPKWRT</sequence>
<dbReference type="OrthoDB" id="2435352at2"/>
<evidence type="ECO:0000256" key="1">
    <source>
        <dbReference type="SAM" id="MobiDB-lite"/>
    </source>
</evidence>
<feature type="region of interest" description="Disordered" evidence="1">
    <location>
        <begin position="26"/>
        <end position="71"/>
    </location>
</feature>
<reference evidence="3 4" key="1">
    <citation type="submission" date="2015-04" db="EMBL/GenBank/DDBJ databases">
        <title>Taxonomic description and genome sequence of Bacillus campisalis sp. nov., a novel member of the genus Bacillus isolated from solar saltern.</title>
        <authorList>
            <person name="Mathan Kumar R."/>
            <person name="Kaur G."/>
            <person name="Kumar A."/>
            <person name="Singh N.K."/>
            <person name="Kaur N."/>
            <person name="Kumar N."/>
            <person name="Mayilraj S."/>
        </authorList>
    </citation>
    <scope>NUCLEOTIDE SEQUENCE [LARGE SCALE GENOMIC DNA]</scope>
    <source>
        <strain evidence="3 4">SA2-6</strain>
    </source>
</reference>